<dbReference type="AlphaFoldDB" id="A0A4R0RA54"/>
<gene>
    <name evidence="2" type="ORF">EIP91_005853</name>
    <name evidence="1" type="ORF">EIP91_010069</name>
</gene>
<dbReference type="Proteomes" id="UP000292702">
    <property type="component" value="Unassembled WGS sequence"/>
</dbReference>
<accession>A0A4R0RA54</accession>
<dbReference type="EMBL" id="RWJN01000597">
    <property type="protein sequence ID" value="TCD60438.1"/>
    <property type="molecule type" value="Genomic_DNA"/>
</dbReference>
<evidence type="ECO:0000313" key="1">
    <source>
        <dbReference type="EMBL" id="TCD60438.1"/>
    </source>
</evidence>
<dbReference type="OrthoDB" id="2662268at2759"/>
<comment type="caution">
    <text evidence="1">The sequence shown here is derived from an EMBL/GenBank/DDBJ whole genome shotgun (WGS) entry which is preliminary data.</text>
</comment>
<keyword evidence="3" id="KW-1185">Reference proteome</keyword>
<evidence type="ECO:0000313" key="2">
    <source>
        <dbReference type="EMBL" id="TCD63186.1"/>
    </source>
</evidence>
<dbReference type="EMBL" id="RWJN01000316">
    <property type="protein sequence ID" value="TCD63186.1"/>
    <property type="molecule type" value="Genomic_DNA"/>
</dbReference>
<protein>
    <submittedName>
        <fullName evidence="1">Uncharacterized protein</fullName>
    </submittedName>
</protein>
<name>A0A4R0RA54_9APHY</name>
<evidence type="ECO:0000313" key="3">
    <source>
        <dbReference type="Proteomes" id="UP000292702"/>
    </source>
</evidence>
<organism evidence="1 3">
    <name type="scientific">Steccherinum ochraceum</name>
    <dbReference type="NCBI Taxonomy" id="92696"/>
    <lineage>
        <taxon>Eukaryota</taxon>
        <taxon>Fungi</taxon>
        <taxon>Dikarya</taxon>
        <taxon>Basidiomycota</taxon>
        <taxon>Agaricomycotina</taxon>
        <taxon>Agaricomycetes</taxon>
        <taxon>Polyporales</taxon>
        <taxon>Steccherinaceae</taxon>
        <taxon>Steccherinum</taxon>
    </lineage>
</organism>
<reference evidence="1 3" key="1">
    <citation type="submission" date="2018-11" db="EMBL/GenBank/DDBJ databases">
        <title>Genome assembly of Steccherinum ochraceum LE-BIN_3174, the white-rot fungus of the Steccherinaceae family (The Residual Polyporoid clade, Polyporales, Basidiomycota).</title>
        <authorList>
            <person name="Fedorova T.V."/>
            <person name="Glazunova O.A."/>
            <person name="Landesman E.O."/>
            <person name="Moiseenko K.V."/>
            <person name="Psurtseva N.V."/>
            <person name="Savinova O.S."/>
            <person name="Shakhova N.V."/>
            <person name="Tyazhelova T.V."/>
            <person name="Vasina D.V."/>
        </authorList>
    </citation>
    <scope>NUCLEOTIDE SEQUENCE [LARGE SCALE GENOMIC DNA]</scope>
    <source>
        <strain evidence="1 3">LE-BIN_3174</strain>
    </source>
</reference>
<sequence>MVDFEALSLCATFLLEIPDVQAMNFNDMVTACPKERTEPTLMFKTNSLLPCLDTYPPMSPTRVLVPQRVWTPAGLLQPGSSTRFNDHITFDLHDAPAGLGIPVLDMACRGDLGIWMQKADDPIGFLVDVIRVRLIWPGYEHVDFVRAIPVTRKTTFGQLALRVTQTILTYLSEIRTVRPSTASWRVGPGAIQDDHLYLVSLFPVNSNTFQTVLHVRRR</sequence>
<proteinExistence type="predicted"/>